<dbReference type="AlphaFoldDB" id="A0A0F2M6D3"/>
<comment type="caution">
    <text evidence="1">The sequence shown here is derived from an EMBL/GenBank/DDBJ whole genome shotgun (WGS) entry which is preliminary data.</text>
</comment>
<protein>
    <submittedName>
        <fullName evidence="1">Uncharacterized protein</fullName>
    </submittedName>
</protein>
<gene>
    <name evidence="1" type="ORF">SPSK_10964</name>
</gene>
<proteinExistence type="predicted"/>
<organism evidence="1 2">
    <name type="scientific">Sporothrix schenckii 1099-18</name>
    <dbReference type="NCBI Taxonomy" id="1397361"/>
    <lineage>
        <taxon>Eukaryota</taxon>
        <taxon>Fungi</taxon>
        <taxon>Dikarya</taxon>
        <taxon>Ascomycota</taxon>
        <taxon>Pezizomycotina</taxon>
        <taxon>Sordariomycetes</taxon>
        <taxon>Sordariomycetidae</taxon>
        <taxon>Ophiostomatales</taxon>
        <taxon>Ophiostomataceae</taxon>
        <taxon>Sporothrix</taxon>
    </lineage>
</organism>
<reference evidence="1 2" key="2">
    <citation type="journal article" date="2015" name="Eukaryot. Cell">
        <title>Asexual propagation of a virulent clone complex in a human and feline outbreak of sporotrichosis.</title>
        <authorList>
            <person name="Teixeira Mde M."/>
            <person name="Rodrigues A.M."/>
            <person name="Tsui C.K."/>
            <person name="de Almeida L.G."/>
            <person name="Van Diepeningen A.D."/>
            <person name="van den Ende B.G."/>
            <person name="Fernandes G.F."/>
            <person name="Kano R."/>
            <person name="Hamelin R.C."/>
            <person name="Lopes-Bezerra L.M."/>
            <person name="Vasconcelos A.T."/>
            <person name="de Hoog S."/>
            <person name="de Camargo Z.P."/>
            <person name="Felipe M.S."/>
        </authorList>
    </citation>
    <scope>NUCLEOTIDE SEQUENCE [LARGE SCALE GENOMIC DNA]</scope>
    <source>
        <strain evidence="1 2">1099-18</strain>
    </source>
</reference>
<dbReference type="EMBL" id="AXCR01000007">
    <property type="protein sequence ID" value="KJR84649.1"/>
    <property type="molecule type" value="Genomic_DNA"/>
</dbReference>
<accession>A0A0F2M6D3</accession>
<dbReference type="KEGG" id="ssck:SPSK_10964"/>
<dbReference type="OrthoDB" id="4574927at2759"/>
<sequence length="41" mass="4547">MDCKEIVALVNQCCTYCCRAVDFGSHDYCGGSKNCHRCPSE</sequence>
<evidence type="ECO:0000313" key="1">
    <source>
        <dbReference type="EMBL" id="KJR84649.1"/>
    </source>
</evidence>
<dbReference type="RefSeq" id="XP_016587325.1">
    <property type="nucleotide sequence ID" value="XM_016737185.1"/>
</dbReference>
<reference evidence="1 2" key="1">
    <citation type="journal article" date="2014" name="BMC Genomics">
        <title>Comparative genomics of the major fungal agents of human and animal Sporotrichosis: Sporothrix schenckii and Sporothrix brasiliensis.</title>
        <authorList>
            <person name="Teixeira M.M."/>
            <person name="de Almeida L.G."/>
            <person name="Kubitschek-Barreira P."/>
            <person name="Alves F.L."/>
            <person name="Kioshima E.S."/>
            <person name="Abadio A.K."/>
            <person name="Fernandes L."/>
            <person name="Derengowski L.S."/>
            <person name="Ferreira K.S."/>
            <person name="Souza R.C."/>
            <person name="Ruiz J.C."/>
            <person name="de Andrade N.C."/>
            <person name="Paes H.C."/>
            <person name="Nicola A.M."/>
            <person name="Albuquerque P."/>
            <person name="Gerber A.L."/>
            <person name="Martins V.P."/>
            <person name="Peconick L.D."/>
            <person name="Neto A.V."/>
            <person name="Chaucanez C.B."/>
            <person name="Silva P.A."/>
            <person name="Cunha O.L."/>
            <person name="de Oliveira F.F."/>
            <person name="dos Santos T.C."/>
            <person name="Barros A.L."/>
            <person name="Soares M.A."/>
            <person name="de Oliveira L.M."/>
            <person name="Marini M.M."/>
            <person name="Villalobos-Duno H."/>
            <person name="Cunha M.M."/>
            <person name="de Hoog S."/>
            <person name="da Silveira J.F."/>
            <person name="Henrissat B."/>
            <person name="Nino-Vega G.A."/>
            <person name="Cisalpino P.S."/>
            <person name="Mora-Montes H.M."/>
            <person name="Almeida S.R."/>
            <person name="Stajich J.E."/>
            <person name="Lopes-Bezerra L.M."/>
            <person name="Vasconcelos A.T."/>
            <person name="Felipe M.S."/>
        </authorList>
    </citation>
    <scope>NUCLEOTIDE SEQUENCE [LARGE SCALE GENOMIC DNA]</scope>
    <source>
        <strain evidence="1 2">1099-18</strain>
    </source>
</reference>
<evidence type="ECO:0000313" key="2">
    <source>
        <dbReference type="Proteomes" id="UP000033710"/>
    </source>
</evidence>
<name>A0A0F2M6D3_SPOSC</name>
<dbReference type="VEuPathDB" id="FungiDB:SPSK_10964"/>
<dbReference type="GeneID" id="27672462"/>
<dbReference type="Proteomes" id="UP000033710">
    <property type="component" value="Unassembled WGS sequence"/>
</dbReference>